<reference evidence="3" key="1">
    <citation type="submission" date="2023-06" db="EMBL/GenBank/DDBJ databases">
        <authorList>
            <consortium name="Lawrence Berkeley National Laboratory"/>
            <person name="Ahrendt S."/>
            <person name="Sahu N."/>
            <person name="Indic B."/>
            <person name="Wong-Bajracharya J."/>
            <person name="Merenyi Z."/>
            <person name="Ke H.-M."/>
            <person name="Monk M."/>
            <person name="Kocsube S."/>
            <person name="Drula E."/>
            <person name="Lipzen A."/>
            <person name="Balint B."/>
            <person name="Henrissat B."/>
            <person name="Andreopoulos B."/>
            <person name="Martin F.M."/>
            <person name="Harder C.B."/>
            <person name="Rigling D."/>
            <person name="Ford K.L."/>
            <person name="Foster G.D."/>
            <person name="Pangilinan J."/>
            <person name="Papanicolaou A."/>
            <person name="Barry K."/>
            <person name="LaButti K."/>
            <person name="Viragh M."/>
            <person name="Koriabine M."/>
            <person name="Yan M."/>
            <person name="Riley R."/>
            <person name="Champramary S."/>
            <person name="Plett K.L."/>
            <person name="Tsai I.J."/>
            <person name="Slot J."/>
            <person name="Sipos G."/>
            <person name="Plett J."/>
            <person name="Nagy L.G."/>
            <person name="Grigoriev I.V."/>
        </authorList>
    </citation>
    <scope>NUCLEOTIDE SEQUENCE</scope>
    <source>
        <strain evidence="3">ICMP 16352</strain>
    </source>
</reference>
<gene>
    <name evidence="3" type="ORF">IW261DRAFT_1595723</name>
</gene>
<comment type="caution">
    <text evidence="3">The sequence shown here is derived from an EMBL/GenBank/DDBJ whole genome shotgun (WGS) entry which is preliminary data.</text>
</comment>
<evidence type="ECO:0000259" key="2">
    <source>
        <dbReference type="Pfam" id="PF20153"/>
    </source>
</evidence>
<keyword evidence="1" id="KW-0472">Membrane</keyword>
<sequence>MAPPLRCLPSGTPRERSFTRQFRYAGFQKWHVLAIIGLLPVLMHLSLAIFLFGLVIFLQPLQQTLSWAICAGTVLVYTAYVMAIILPLLFPQCPYRTPLCDLVYFFLHRIVPGVAWSPWRKYAFIDAMRRGSFSGMLRYRPHVQARDMKALTVIESASVHESSTILAAEALHWLFSVSSSPTIQSIVIQTIGGLPMASEYEFFKFKSYADLKAMEDMQRALLKSCLQPDEENTQYDRPIPGMELKIGRLLRFDAHFNDIFMWDRFIVVPDTESLELTDTINSTYRGRLTDGPTDFSTVATFFKDCIHAKPSSKLPLLRWSHLLCCAGREDVFTPLNPDADEHTNQFPIDLCSALLDSFGKSMEHPIQDFSSLIILEFKDAVPYIYEGVHDNTLQMFSTFIPYSLSSPLYASISKPLKLLVVVMGFLLHRLALPESDNSHIIICSLLITAVKQLDGKMFSFQEATAVIIVLEQILPTCFIRDTHNADLTRSELCYNTILAYQHSIAISPSACSRRGLQLMVDVMIANWMPEGGYQWYQCDIPCRVLAHLLANHIPDAYAVFLDKQCFEVIENHSFRGASVRVIKEYVAGISVMEGAMLQKHVEYLYEPHSLFTACSILATRGFEDAYRAAIRSDITALRNRLNQPLEADEVQIGRHNVRCAIDVLDSLFNSEAYLPVLSNSPAARPAGLINSSLSCLRRQKQEANSSERV</sequence>
<accession>A0AA39NZI7</accession>
<organism evidence="3 4">
    <name type="scientific">Armillaria novae-zelandiae</name>
    <dbReference type="NCBI Taxonomy" id="153914"/>
    <lineage>
        <taxon>Eukaryota</taxon>
        <taxon>Fungi</taxon>
        <taxon>Dikarya</taxon>
        <taxon>Basidiomycota</taxon>
        <taxon>Agaricomycotina</taxon>
        <taxon>Agaricomycetes</taxon>
        <taxon>Agaricomycetidae</taxon>
        <taxon>Agaricales</taxon>
        <taxon>Marasmiineae</taxon>
        <taxon>Physalacriaceae</taxon>
        <taxon>Armillaria</taxon>
    </lineage>
</organism>
<dbReference type="AlphaFoldDB" id="A0AA39NZI7"/>
<keyword evidence="4" id="KW-1185">Reference proteome</keyword>
<proteinExistence type="predicted"/>
<dbReference type="Proteomes" id="UP001175227">
    <property type="component" value="Unassembled WGS sequence"/>
</dbReference>
<evidence type="ECO:0000313" key="4">
    <source>
        <dbReference type="Proteomes" id="UP001175227"/>
    </source>
</evidence>
<name>A0AA39NZI7_9AGAR</name>
<feature type="transmembrane region" description="Helical" evidence="1">
    <location>
        <begin position="30"/>
        <end position="58"/>
    </location>
</feature>
<feature type="transmembrane region" description="Helical" evidence="1">
    <location>
        <begin position="65"/>
        <end position="90"/>
    </location>
</feature>
<protein>
    <recommendedName>
        <fullName evidence="2">DUF6535 domain-containing protein</fullName>
    </recommendedName>
</protein>
<dbReference type="EMBL" id="JAUEPR010000025">
    <property type="protein sequence ID" value="KAK0474759.1"/>
    <property type="molecule type" value="Genomic_DNA"/>
</dbReference>
<feature type="domain" description="DUF6535" evidence="2">
    <location>
        <begin position="9"/>
        <end position="59"/>
    </location>
</feature>
<keyword evidence="1" id="KW-1133">Transmembrane helix</keyword>
<dbReference type="InterPro" id="IPR045338">
    <property type="entry name" value="DUF6535"/>
</dbReference>
<dbReference type="Pfam" id="PF20153">
    <property type="entry name" value="DUF6535"/>
    <property type="match status" value="1"/>
</dbReference>
<evidence type="ECO:0000256" key="1">
    <source>
        <dbReference type="SAM" id="Phobius"/>
    </source>
</evidence>
<keyword evidence="1" id="KW-0812">Transmembrane</keyword>
<evidence type="ECO:0000313" key="3">
    <source>
        <dbReference type="EMBL" id="KAK0474759.1"/>
    </source>
</evidence>